<evidence type="ECO:0000256" key="3">
    <source>
        <dbReference type="ARBA" id="ARBA00022630"/>
    </source>
</evidence>
<feature type="domain" description="Acyl-CoA dehydrogenase/oxidase N-terminal" evidence="9">
    <location>
        <begin position="8"/>
        <end position="119"/>
    </location>
</feature>
<comment type="similarity">
    <text evidence="2 6">Belongs to the acyl-CoA dehydrogenase family.</text>
</comment>
<dbReference type="SUPFAM" id="SSF56645">
    <property type="entry name" value="Acyl-CoA dehydrogenase NM domain-like"/>
    <property type="match status" value="1"/>
</dbReference>
<protein>
    <submittedName>
        <fullName evidence="10">Acyl-CoA dehydrogenase</fullName>
    </submittedName>
</protein>
<keyword evidence="4 6" id="KW-0274">FAD</keyword>
<keyword evidence="3 6" id="KW-0285">Flavoprotein</keyword>
<dbReference type="InterPro" id="IPR046373">
    <property type="entry name" value="Acyl-CoA_Oxase/DH_mid-dom_sf"/>
</dbReference>
<organism evidence="10 11">
    <name type="scientific">Virgisporangium aliadipatigenens</name>
    <dbReference type="NCBI Taxonomy" id="741659"/>
    <lineage>
        <taxon>Bacteria</taxon>
        <taxon>Bacillati</taxon>
        <taxon>Actinomycetota</taxon>
        <taxon>Actinomycetes</taxon>
        <taxon>Micromonosporales</taxon>
        <taxon>Micromonosporaceae</taxon>
        <taxon>Virgisporangium</taxon>
    </lineage>
</organism>
<feature type="domain" description="Acyl-CoA oxidase/dehydrogenase middle" evidence="8">
    <location>
        <begin position="123"/>
        <end position="219"/>
    </location>
</feature>
<dbReference type="InterPro" id="IPR006091">
    <property type="entry name" value="Acyl-CoA_Oxase/DH_mid-dom"/>
</dbReference>
<dbReference type="Gene3D" id="2.40.110.10">
    <property type="entry name" value="Butyryl-CoA Dehydrogenase, subunit A, domain 2"/>
    <property type="match status" value="1"/>
</dbReference>
<dbReference type="InterPro" id="IPR009075">
    <property type="entry name" value="AcylCo_DH/oxidase_C"/>
</dbReference>
<evidence type="ECO:0000313" key="10">
    <source>
        <dbReference type="EMBL" id="GIJ45083.1"/>
    </source>
</evidence>
<evidence type="ECO:0000259" key="9">
    <source>
        <dbReference type="Pfam" id="PF02771"/>
    </source>
</evidence>
<dbReference type="PANTHER" id="PTHR43884:SF12">
    <property type="entry name" value="ISOVALERYL-COA DEHYDROGENASE, MITOCHONDRIAL-RELATED"/>
    <property type="match status" value="1"/>
</dbReference>
<keyword evidence="11" id="KW-1185">Reference proteome</keyword>
<evidence type="ECO:0000259" key="7">
    <source>
        <dbReference type="Pfam" id="PF00441"/>
    </source>
</evidence>
<dbReference type="PANTHER" id="PTHR43884">
    <property type="entry name" value="ACYL-COA DEHYDROGENASE"/>
    <property type="match status" value="1"/>
</dbReference>
<dbReference type="AlphaFoldDB" id="A0A8J3YJN1"/>
<evidence type="ECO:0000313" key="11">
    <source>
        <dbReference type="Proteomes" id="UP000619260"/>
    </source>
</evidence>
<dbReference type="EMBL" id="BOPF01000006">
    <property type="protein sequence ID" value="GIJ45083.1"/>
    <property type="molecule type" value="Genomic_DNA"/>
</dbReference>
<evidence type="ECO:0000256" key="5">
    <source>
        <dbReference type="ARBA" id="ARBA00023002"/>
    </source>
</evidence>
<dbReference type="SUPFAM" id="SSF47203">
    <property type="entry name" value="Acyl-CoA dehydrogenase C-terminal domain-like"/>
    <property type="match status" value="1"/>
</dbReference>
<comment type="caution">
    <text evidence="10">The sequence shown here is derived from an EMBL/GenBank/DDBJ whole genome shotgun (WGS) entry which is preliminary data.</text>
</comment>
<dbReference type="Pfam" id="PF00441">
    <property type="entry name" value="Acyl-CoA_dh_1"/>
    <property type="match status" value="1"/>
</dbReference>
<dbReference type="GO" id="GO:0050660">
    <property type="term" value="F:flavin adenine dinucleotide binding"/>
    <property type="evidence" value="ECO:0007669"/>
    <property type="project" value="InterPro"/>
</dbReference>
<keyword evidence="5 6" id="KW-0560">Oxidoreductase</keyword>
<comment type="cofactor">
    <cofactor evidence="1 6">
        <name>FAD</name>
        <dbReference type="ChEBI" id="CHEBI:57692"/>
    </cofactor>
</comment>
<feature type="domain" description="Acyl-CoA dehydrogenase/oxidase C-terminal" evidence="7">
    <location>
        <begin position="237"/>
        <end position="379"/>
    </location>
</feature>
<gene>
    <name evidence="10" type="ORF">Val02_19690</name>
</gene>
<dbReference type="Pfam" id="PF02770">
    <property type="entry name" value="Acyl-CoA_dh_M"/>
    <property type="match status" value="1"/>
</dbReference>
<reference evidence="10" key="1">
    <citation type="submission" date="2021-01" db="EMBL/GenBank/DDBJ databases">
        <title>Whole genome shotgun sequence of Virgisporangium aliadipatigenens NBRC 105644.</title>
        <authorList>
            <person name="Komaki H."/>
            <person name="Tamura T."/>
        </authorList>
    </citation>
    <scope>NUCLEOTIDE SEQUENCE</scope>
    <source>
        <strain evidence="10">NBRC 105644</strain>
    </source>
</reference>
<dbReference type="Gene3D" id="1.10.540.10">
    <property type="entry name" value="Acyl-CoA dehydrogenase/oxidase, N-terminal domain"/>
    <property type="match status" value="1"/>
</dbReference>
<evidence type="ECO:0000256" key="6">
    <source>
        <dbReference type="RuleBase" id="RU362125"/>
    </source>
</evidence>
<dbReference type="FunFam" id="2.40.110.10:FF:000002">
    <property type="entry name" value="Acyl-CoA dehydrogenase fadE12"/>
    <property type="match status" value="1"/>
</dbReference>
<name>A0A8J3YJN1_9ACTN</name>
<dbReference type="FunFam" id="1.20.140.10:FF:000001">
    <property type="entry name" value="Acyl-CoA dehydrogenase"/>
    <property type="match status" value="1"/>
</dbReference>
<dbReference type="Gene3D" id="1.20.140.10">
    <property type="entry name" value="Butyryl-CoA Dehydrogenase, subunit A, domain 3"/>
    <property type="match status" value="1"/>
</dbReference>
<evidence type="ECO:0000256" key="4">
    <source>
        <dbReference type="ARBA" id="ARBA00022827"/>
    </source>
</evidence>
<dbReference type="RefSeq" id="WP_203898639.1">
    <property type="nucleotide sequence ID" value="NZ_BOPF01000006.1"/>
</dbReference>
<evidence type="ECO:0000256" key="2">
    <source>
        <dbReference type="ARBA" id="ARBA00009347"/>
    </source>
</evidence>
<accession>A0A8J3YJN1</accession>
<dbReference type="Pfam" id="PF02771">
    <property type="entry name" value="Acyl-CoA_dh_N"/>
    <property type="match status" value="1"/>
</dbReference>
<dbReference type="PIRSF" id="PIRSF016578">
    <property type="entry name" value="HsaA"/>
    <property type="match status" value="1"/>
</dbReference>
<dbReference type="InterPro" id="IPR036250">
    <property type="entry name" value="AcylCo_DH-like_C"/>
</dbReference>
<dbReference type="GO" id="GO:0003995">
    <property type="term" value="F:acyl-CoA dehydrogenase activity"/>
    <property type="evidence" value="ECO:0007669"/>
    <property type="project" value="TreeGrafter"/>
</dbReference>
<proteinExistence type="inferred from homology"/>
<dbReference type="FunFam" id="1.10.540.10:FF:000009">
    <property type="entry name" value="Probable acyl-CoA dehydrogenase"/>
    <property type="match status" value="1"/>
</dbReference>
<dbReference type="InterPro" id="IPR009100">
    <property type="entry name" value="AcylCoA_DH/oxidase_NM_dom_sf"/>
</dbReference>
<evidence type="ECO:0000259" key="8">
    <source>
        <dbReference type="Pfam" id="PF02770"/>
    </source>
</evidence>
<dbReference type="Proteomes" id="UP000619260">
    <property type="component" value="Unassembled WGS sequence"/>
</dbReference>
<evidence type="ECO:0000256" key="1">
    <source>
        <dbReference type="ARBA" id="ARBA00001974"/>
    </source>
</evidence>
<sequence>MRRDVYDEEHEAFRDLVRQFIDKEVAPHFAEWERAHQVPRELYKRMGDVGIMGMTVPEEYGGGGVTSFKFNAVLTEESVRQHVMLGTSAVHLDIILPYVLTLATDVQKRRWLPGMAAGELMTAIAMSEPGTGSDLSGIATTARRDGDDWVLSGAKTFITGGILADLVIVVARTSREEDPRAGLTLLVVERDMPGFTRGRNLEKVGLHASDTAELFFDDVRVPAANVLGVEGAAFMYLARNLAQERLSIAVGSQAGAVAALETTIAYTGQRKAWGRPVSSFQNTKFELADCATDVEAGQALLDRALNAHDRGELTQADAAKVKLFCSEVQGRVVDRCVQLHGGYGYMLEYPIAKMWASARPSRIFGGTNEVMKLIISKDLGI</sequence>
<dbReference type="InterPro" id="IPR037069">
    <property type="entry name" value="AcylCoA_DH/ox_N_sf"/>
</dbReference>
<dbReference type="InterPro" id="IPR013786">
    <property type="entry name" value="AcylCoA_DH/ox_N"/>
</dbReference>